<keyword evidence="1" id="KW-0808">Transferase</keyword>
<dbReference type="Pfam" id="PF13181">
    <property type="entry name" value="TPR_8"/>
    <property type="match status" value="1"/>
</dbReference>
<dbReference type="InterPro" id="IPR026634">
    <property type="entry name" value="TPST-like"/>
</dbReference>
<evidence type="ECO:0000256" key="2">
    <source>
        <dbReference type="PROSITE-ProRule" id="PRU00339"/>
    </source>
</evidence>
<evidence type="ECO:0000313" key="4">
    <source>
        <dbReference type="Proteomes" id="UP001179121"/>
    </source>
</evidence>
<evidence type="ECO:0000256" key="1">
    <source>
        <dbReference type="ARBA" id="ARBA00022679"/>
    </source>
</evidence>
<accession>A0AA86T1Y7</accession>
<protein>
    <submittedName>
        <fullName evidence="3">Sulfotransferase</fullName>
    </submittedName>
</protein>
<keyword evidence="4" id="KW-1185">Reference proteome</keyword>
<feature type="repeat" description="TPR" evidence="2">
    <location>
        <begin position="115"/>
        <end position="148"/>
    </location>
</feature>
<dbReference type="InterPro" id="IPR011990">
    <property type="entry name" value="TPR-like_helical_dom_sf"/>
</dbReference>
<feature type="repeat" description="TPR" evidence="2">
    <location>
        <begin position="149"/>
        <end position="182"/>
    </location>
</feature>
<dbReference type="SUPFAM" id="SSF52540">
    <property type="entry name" value="P-loop containing nucleoside triphosphate hydrolases"/>
    <property type="match status" value="1"/>
</dbReference>
<dbReference type="Proteomes" id="UP001179121">
    <property type="component" value="Chromosome"/>
</dbReference>
<dbReference type="PANTHER" id="PTHR12788:SF10">
    <property type="entry name" value="PROTEIN-TYROSINE SULFOTRANSFERASE"/>
    <property type="match status" value="1"/>
</dbReference>
<dbReference type="Pfam" id="PF13469">
    <property type="entry name" value="Sulfotransfer_3"/>
    <property type="match status" value="1"/>
</dbReference>
<dbReference type="InterPro" id="IPR027417">
    <property type="entry name" value="P-loop_NTPase"/>
</dbReference>
<dbReference type="PROSITE" id="PS50293">
    <property type="entry name" value="TPR_REGION"/>
    <property type="match status" value="1"/>
</dbReference>
<keyword evidence="2" id="KW-0802">TPR repeat</keyword>
<dbReference type="SUPFAM" id="SSF48452">
    <property type="entry name" value="TPR-like"/>
    <property type="match status" value="2"/>
</dbReference>
<dbReference type="Gene3D" id="1.25.40.10">
    <property type="entry name" value="Tetratricopeptide repeat domain"/>
    <property type="match status" value="1"/>
</dbReference>
<feature type="repeat" description="TPR" evidence="2">
    <location>
        <begin position="81"/>
        <end position="114"/>
    </location>
</feature>
<dbReference type="AlphaFoldDB" id="A0AA86T1Y7"/>
<dbReference type="PANTHER" id="PTHR12788">
    <property type="entry name" value="PROTEIN-TYROSINE SULFOTRANSFERASE 2"/>
    <property type="match status" value="1"/>
</dbReference>
<proteinExistence type="predicted"/>
<feature type="repeat" description="TPR" evidence="2">
    <location>
        <begin position="183"/>
        <end position="216"/>
    </location>
</feature>
<dbReference type="InterPro" id="IPR019734">
    <property type="entry name" value="TPR_rpt"/>
</dbReference>
<gene>
    <name evidence="3" type="ORF">DNFV4_00703</name>
</gene>
<name>A0AA86T1Y7_9BACT</name>
<organism evidence="3 4">
    <name type="scientific">Nitrospira tepida</name>
    <dbReference type="NCBI Taxonomy" id="2973512"/>
    <lineage>
        <taxon>Bacteria</taxon>
        <taxon>Pseudomonadati</taxon>
        <taxon>Nitrospirota</taxon>
        <taxon>Nitrospiria</taxon>
        <taxon>Nitrospirales</taxon>
        <taxon>Nitrospiraceae</taxon>
        <taxon>Nitrospira</taxon>
    </lineage>
</organism>
<dbReference type="Pfam" id="PF13432">
    <property type="entry name" value="TPR_16"/>
    <property type="match status" value="2"/>
</dbReference>
<feature type="repeat" description="TPR" evidence="2">
    <location>
        <begin position="217"/>
        <end position="250"/>
    </location>
</feature>
<dbReference type="EMBL" id="OX365700">
    <property type="protein sequence ID" value="CAI4030275.1"/>
    <property type="molecule type" value="Genomic_DNA"/>
</dbReference>
<dbReference type="KEGG" id="nti:DNFV4_00703"/>
<evidence type="ECO:0000313" key="3">
    <source>
        <dbReference type="EMBL" id="CAI4030275.1"/>
    </source>
</evidence>
<dbReference type="SMART" id="SM00028">
    <property type="entry name" value="TPR"/>
    <property type="match status" value="6"/>
</dbReference>
<dbReference type="Pfam" id="PF14559">
    <property type="entry name" value="TPR_19"/>
    <property type="match status" value="1"/>
</dbReference>
<dbReference type="GO" id="GO:0008476">
    <property type="term" value="F:protein-tyrosine sulfotransferase activity"/>
    <property type="evidence" value="ECO:0007669"/>
    <property type="project" value="InterPro"/>
</dbReference>
<dbReference type="PROSITE" id="PS50005">
    <property type="entry name" value="TPR"/>
    <property type="match status" value="5"/>
</dbReference>
<dbReference type="Gene3D" id="3.40.50.300">
    <property type="entry name" value="P-loop containing nucleotide triphosphate hydrolases"/>
    <property type="match status" value="1"/>
</dbReference>
<sequence>MGRAAVPDAECRGSALLHAVQLALNDNHPRVAKRICEDHLRAAPDDPDAHRYLAQVLMVLGEHEQARTIAIRATEFAPDDPRAWSDLGRVHVLSRNLRDAIVCFEKAVEVDPHYADGWHNLGLALRQTGQTERAFDALKQALIIDPTRAESYLSLGNLLVDAEQLEEAIGCFERAVRHDPALAKAHTRLAQELSQRGEVDRAESLFLRALSLDAGHVESWFGLGRTLEDLGLAEAALSCYRTLLQRQPGHALALGHYLALAKGEEGHEWLAQLEPALDRTEGSAEAKALMGYGLTKWYDRRSRFRDAASAGTKANAARRQATGPFNRAGMTGRIDAILAAYTVEFFAERRHLGIGTDQPVFIVGLPRSGTTLTEQILSAHPLLHGAGELPDLARLAKQSLEGEDVAPWEAAQYLDEEMTSRRLAHEYLSAMRRSAPPDCRRISDKQPLNFFHLAFAALLFPNARVIHCRRDARDNALSIWMENFNPDQTYATDFGDLAHFTAEYRRLMAHWRAVLPLQILEVQYEDTVADLEGQARRLIDFLGAPWDERCLNFHQQDRAVQTPSRWQVRQPIYSKSVGRWRRYREFLPELESAFAAMEDD</sequence>
<reference evidence="3" key="1">
    <citation type="submission" date="2022-10" db="EMBL/GenBank/DDBJ databases">
        <authorList>
            <person name="Koch H."/>
        </authorList>
    </citation>
    <scope>NUCLEOTIDE SEQUENCE</scope>
    <source>
        <strain evidence="3">DNF</strain>
    </source>
</reference>